<proteinExistence type="predicted"/>
<accession>A0AAE1DTJ0</accession>
<sequence>MVSSYWLTDQCTQSGLIVLADSPVQCTRGDNVYNTISPELSVLSMVSSIWLTVVRRVGVKGLRAQELIRVKSEASCAGQTKLLKVETSTWPPPQSLDNLSNTWVSHYHTPYLSDIRNKVDGDKLE</sequence>
<protein>
    <submittedName>
        <fullName evidence="1">Uncharacterized protein</fullName>
    </submittedName>
</protein>
<comment type="caution">
    <text evidence="1">The sequence shown here is derived from an EMBL/GenBank/DDBJ whole genome shotgun (WGS) entry which is preliminary data.</text>
</comment>
<evidence type="ECO:0000313" key="2">
    <source>
        <dbReference type="Proteomes" id="UP001283361"/>
    </source>
</evidence>
<name>A0AAE1DTJ0_9GAST</name>
<reference evidence="1" key="1">
    <citation type="journal article" date="2023" name="G3 (Bethesda)">
        <title>A reference genome for the long-term kleptoplast-retaining sea slug Elysia crispata morphotype clarki.</title>
        <authorList>
            <person name="Eastman K.E."/>
            <person name="Pendleton A.L."/>
            <person name="Shaikh M.A."/>
            <person name="Suttiyut T."/>
            <person name="Ogas R."/>
            <person name="Tomko P."/>
            <person name="Gavelis G."/>
            <person name="Widhalm J.R."/>
            <person name="Wisecaver J.H."/>
        </authorList>
    </citation>
    <scope>NUCLEOTIDE SEQUENCE</scope>
    <source>
        <strain evidence="1">ECLA1</strain>
    </source>
</reference>
<dbReference type="AlphaFoldDB" id="A0AAE1DTJ0"/>
<organism evidence="1 2">
    <name type="scientific">Elysia crispata</name>
    <name type="common">lettuce slug</name>
    <dbReference type="NCBI Taxonomy" id="231223"/>
    <lineage>
        <taxon>Eukaryota</taxon>
        <taxon>Metazoa</taxon>
        <taxon>Spiralia</taxon>
        <taxon>Lophotrochozoa</taxon>
        <taxon>Mollusca</taxon>
        <taxon>Gastropoda</taxon>
        <taxon>Heterobranchia</taxon>
        <taxon>Euthyneura</taxon>
        <taxon>Panpulmonata</taxon>
        <taxon>Sacoglossa</taxon>
        <taxon>Placobranchoidea</taxon>
        <taxon>Plakobranchidae</taxon>
        <taxon>Elysia</taxon>
    </lineage>
</organism>
<evidence type="ECO:0000313" key="1">
    <source>
        <dbReference type="EMBL" id="KAK3782399.1"/>
    </source>
</evidence>
<keyword evidence="2" id="KW-1185">Reference proteome</keyword>
<dbReference type="Proteomes" id="UP001283361">
    <property type="component" value="Unassembled WGS sequence"/>
</dbReference>
<dbReference type="EMBL" id="JAWDGP010002507">
    <property type="protein sequence ID" value="KAK3782399.1"/>
    <property type="molecule type" value="Genomic_DNA"/>
</dbReference>
<gene>
    <name evidence="1" type="ORF">RRG08_033040</name>
</gene>